<dbReference type="Gene3D" id="1.10.3470.10">
    <property type="entry name" value="ABC transporter involved in vitamin B12 uptake, BtuC"/>
    <property type="match status" value="1"/>
</dbReference>
<evidence type="ECO:0000313" key="7">
    <source>
        <dbReference type="EMBL" id="AFK51083.1"/>
    </source>
</evidence>
<dbReference type="RefSeq" id="WP_014737333.1">
    <property type="nucleotide sequence ID" value="NC_017954.1"/>
</dbReference>
<dbReference type="PANTHER" id="PTHR30477:SF21">
    <property type="entry name" value="ABC-3 PROTEIN"/>
    <property type="match status" value="1"/>
</dbReference>
<organism evidence="7 8">
    <name type="scientific">Thermogladius calderae (strain DSM 22663 / VKM B-2946 / 1633)</name>
    <dbReference type="NCBI Taxonomy" id="1184251"/>
    <lineage>
        <taxon>Archaea</taxon>
        <taxon>Thermoproteota</taxon>
        <taxon>Thermoprotei</taxon>
        <taxon>Desulfurococcales</taxon>
        <taxon>Desulfurococcaceae</taxon>
        <taxon>Thermogladius</taxon>
    </lineage>
</organism>
<dbReference type="KEGG" id="thg:TCELL_0659"/>
<accession>I3TE95</accession>
<feature type="transmembrane region" description="Helical" evidence="6">
    <location>
        <begin position="61"/>
        <end position="78"/>
    </location>
</feature>
<dbReference type="Proteomes" id="UP000005270">
    <property type="component" value="Chromosome"/>
</dbReference>
<keyword evidence="3 6" id="KW-0812">Transmembrane</keyword>
<feature type="transmembrane region" description="Helical" evidence="6">
    <location>
        <begin position="84"/>
        <end position="102"/>
    </location>
</feature>
<dbReference type="GeneID" id="13012972"/>
<evidence type="ECO:0000313" key="8">
    <source>
        <dbReference type="Proteomes" id="UP000005270"/>
    </source>
</evidence>
<dbReference type="AlphaFoldDB" id="I3TE95"/>
<evidence type="ECO:0000256" key="6">
    <source>
        <dbReference type="SAM" id="Phobius"/>
    </source>
</evidence>
<dbReference type="HOGENOM" id="CLU_094088_0_0_2"/>
<dbReference type="EMBL" id="CP003531">
    <property type="protein sequence ID" value="AFK51083.1"/>
    <property type="molecule type" value="Genomic_DNA"/>
</dbReference>
<dbReference type="InterPro" id="IPR037294">
    <property type="entry name" value="ABC_BtuC-like"/>
</dbReference>
<dbReference type="OrthoDB" id="19232at2157"/>
<dbReference type="GO" id="GO:0055085">
    <property type="term" value="P:transmembrane transport"/>
    <property type="evidence" value="ECO:0007669"/>
    <property type="project" value="InterPro"/>
</dbReference>
<dbReference type="InterPro" id="IPR001626">
    <property type="entry name" value="ABC_TroCD"/>
</dbReference>
<keyword evidence="8" id="KW-1185">Reference proteome</keyword>
<evidence type="ECO:0000256" key="5">
    <source>
        <dbReference type="ARBA" id="ARBA00023136"/>
    </source>
</evidence>
<name>I3TE95_THEC1</name>
<dbReference type="Pfam" id="PF00950">
    <property type="entry name" value="ABC-3"/>
    <property type="match status" value="1"/>
</dbReference>
<comment type="similarity">
    <text evidence="2">Belongs to the ABC-3 integral membrane protein family.</text>
</comment>
<dbReference type="eggNOG" id="arCOG01006">
    <property type="taxonomic scope" value="Archaea"/>
</dbReference>
<feature type="transmembrane region" description="Helical" evidence="6">
    <location>
        <begin position="242"/>
        <end position="263"/>
    </location>
</feature>
<keyword evidence="4 6" id="KW-1133">Transmembrane helix</keyword>
<evidence type="ECO:0000256" key="1">
    <source>
        <dbReference type="ARBA" id="ARBA00004141"/>
    </source>
</evidence>
<reference evidence="7 8" key="1">
    <citation type="journal article" date="2012" name="J. Bacteriol.">
        <title>Complete genome sequence of the hyperthermophilic cellulolytic Crenarchaeon 'Thermogladius cellulolyticus' 1633.</title>
        <authorList>
            <person name="Mardanov A.V."/>
            <person name="Kochetkova T.V."/>
            <person name="Beletsky A.V."/>
            <person name="Bonch-Osmolovskaya E.A."/>
            <person name="Ravin N.V."/>
            <person name="Skryabin K.G."/>
        </authorList>
    </citation>
    <scope>NUCLEOTIDE SEQUENCE [LARGE SCALE GENOMIC DNA]</scope>
    <source>
        <strain evidence="8">DSM 22663 / VKM B-2946 / 1633</strain>
    </source>
</reference>
<dbReference type="InParanoid" id="I3TE95"/>
<feature type="transmembrane region" description="Helical" evidence="6">
    <location>
        <begin position="109"/>
        <end position="130"/>
    </location>
</feature>
<feature type="transmembrane region" description="Helical" evidence="6">
    <location>
        <begin position="269"/>
        <end position="285"/>
    </location>
</feature>
<gene>
    <name evidence="7" type="ordered locus">TCELL_0659</name>
</gene>
<protein>
    <submittedName>
        <fullName evidence="7">ABC-type Mn2+/Zn2+ transport system, permease component</fullName>
    </submittedName>
</protein>
<evidence type="ECO:0000256" key="2">
    <source>
        <dbReference type="ARBA" id="ARBA00008034"/>
    </source>
</evidence>
<sequence>MKHDLVLAGLLTASLLYALGLSAIYNPLWVLVMVSTSLGFAIVSVIVAYRRLFFLASEMPHVSFLAVSLGIYISYVLWRGFEIVLSIIVGLGLTYIVGYMIHRRVDPSIATSVFVGSTTSLSVLVAYFVLTRVPVAYDIASLIIGDPLLATYSDVIACVLTTIFALVAFIFTYHEQASIGLDRVAVKIAGVDTRVYDLLAYTLLGVSTVGMLKVTGYIMEHVFILMPPAIAFSLARSYRGAVYTAVLSSLLASLIGLHLSILLNLAPSGMAGLIMLLMYIASLLVKRA</sequence>
<comment type="subcellular location">
    <subcellularLocation>
        <location evidence="1">Membrane</location>
        <topology evidence="1">Multi-pass membrane protein</topology>
    </subcellularLocation>
</comment>
<dbReference type="SUPFAM" id="SSF81345">
    <property type="entry name" value="ABC transporter involved in vitamin B12 uptake, BtuC"/>
    <property type="match status" value="1"/>
</dbReference>
<dbReference type="STRING" id="1184251.TCELL_0659"/>
<feature type="transmembrane region" description="Helical" evidence="6">
    <location>
        <begin position="30"/>
        <end position="49"/>
    </location>
</feature>
<evidence type="ECO:0000256" key="3">
    <source>
        <dbReference type="ARBA" id="ARBA00022692"/>
    </source>
</evidence>
<evidence type="ECO:0000256" key="4">
    <source>
        <dbReference type="ARBA" id="ARBA00022989"/>
    </source>
</evidence>
<proteinExistence type="inferred from homology"/>
<keyword evidence="5 6" id="KW-0472">Membrane</keyword>
<dbReference type="PANTHER" id="PTHR30477">
    <property type="entry name" value="ABC-TRANSPORTER METAL-BINDING PROTEIN"/>
    <property type="match status" value="1"/>
</dbReference>
<dbReference type="GO" id="GO:0043190">
    <property type="term" value="C:ATP-binding cassette (ABC) transporter complex"/>
    <property type="evidence" value="ECO:0007669"/>
    <property type="project" value="InterPro"/>
</dbReference>
<feature type="transmembrane region" description="Helical" evidence="6">
    <location>
        <begin position="150"/>
        <end position="174"/>
    </location>
</feature>